<organism evidence="12 13">
    <name type="scientific">Anaerobacillus alkaliphilus</name>
    <dbReference type="NCBI Taxonomy" id="1548597"/>
    <lineage>
        <taxon>Bacteria</taxon>
        <taxon>Bacillati</taxon>
        <taxon>Bacillota</taxon>
        <taxon>Bacilli</taxon>
        <taxon>Bacillales</taxon>
        <taxon>Bacillaceae</taxon>
        <taxon>Anaerobacillus</taxon>
    </lineage>
</organism>
<comment type="pathway">
    <text evidence="6 9">Amino-acid biosynthesis; L-proline biosynthesis; L-proline from L-glutamate 5-semialdehyde: step 1/1.</text>
</comment>
<dbReference type="EMBL" id="QOUX01000001">
    <property type="protein sequence ID" value="RXJ04111.1"/>
    <property type="molecule type" value="Genomic_DNA"/>
</dbReference>
<dbReference type="NCBIfam" id="TIGR00112">
    <property type="entry name" value="proC"/>
    <property type="match status" value="1"/>
</dbReference>
<dbReference type="Pfam" id="PF03807">
    <property type="entry name" value="F420_oxidored"/>
    <property type="match status" value="1"/>
</dbReference>
<dbReference type="InterPro" id="IPR008927">
    <property type="entry name" value="6-PGluconate_DH-like_C_sf"/>
</dbReference>
<dbReference type="UniPathway" id="UPA00098">
    <property type="reaction ID" value="UER00361"/>
</dbReference>
<evidence type="ECO:0000256" key="3">
    <source>
        <dbReference type="ARBA" id="ARBA00022857"/>
    </source>
</evidence>
<proteinExistence type="inferred from homology"/>
<dbReference type="Gene3D" id="3.40.50.720">
    <property type="entry name" value="NAD(P)-binding Rossmann-like Domain"/>
    <property type="match status" value="1"/>
</dbReference>
<dbReference type="InterPro" id="IPR028939">
    <property type="entry name" value="P5C_Rdtase_cat_N"/>
</dbReference>
<feature type="domain" description="Pyrroline-5-carboxylate reductase catalytic N-terminal" evidence="10">
    <location>
        <begin position="3"/>
        <end position="95"/>
    </location>
</feature>
<comment type="catalytic activity">
    <reaction evidence="6">
        <text>L-proline + NAD(+) = (S)-1-pyrroline-5-carboxylate + NADH + 2 H(+)</text>
        <dbReference type="Rhea" id="RHEA:14105"/>
        <dbReference type="ChEBI" id="CHEBI:15378"/>
        <dbReference type="ChEBI" id="CHEBI:17388"/>
        <dbReference type="ChEBI" id="CHEBI:57540"/>
        <dbReference type="ChEBI" id="CHEBI:57945"/>
        <dbReference type="ChEBI" id="CHEBI:60039"/>
        <dbReference type="EC" id="1.5.1.2"/>
    </reaction>
</comment>
<dbReference type="InterPro" id="IPR053790">
    <property type="entry name" value="P5CR-like_CS"/>
</dbReference>
<feature type="binding site" evidence="8">
    <location>
        <begin position="6"/>
        <end position="11"/>
    </location>
    <ligand>
        <name>NADP(+)</name>
        <dbReference type="ChEBI" id="CHEBI:58349"/>
    </ligand>
</feature>
<dbReference type="GO" id="GO:0004735">
    <property type="term" value="F:pyrroline-5-carboxylate reductase activity"/>
    <property type="evidence" value="ECO:0007669"/>
    <property type="project" value="UniProtKB-UniRule"/>
</dbReference>
<evidence type="ECO:0000256" key="9">
    <source>
        <dbReference type="RuleBase" id="RU003903"/>
    </source>
</evidence>
<keyword evidence="2 6" id="KW-0641">Proline biosynthesis</keyword>
<gene>
    <name evidence="6" type="primary">proC</name>
    <name evidence="12" type="ORF">DS745_01625</name>
</gene>
<dbReference type="SUPFAM" id="SSF48179">
    <property type="entry name" value="6-phosphogluconate dehydrogenase C-terminal domain-like"/>
    <property type="match status" value="1"/>
</dbReference>
<dbReference type="InterPro" id="IPR036291">
    <property type="entry name" value="NAD(P)-bd_dom_sf"/>
</dbReference>
<dbReference type="PROSITE" id="PS00521">
    <property type="entry name" value="P5CR"/>
    <property type="match status" value="1"/>
</dbReference>
<comment type="caution">
    <text evidence="12">The sequence shown here is derived from an EMBL/GenBank/DDBJ whole genome shotgun (WGS) entry which is preliminary data.</text>
</comment>
<evidence type="ECO:0000313" key="13">
    <source>
        <dbReference type="Proteomes" id="UP000290649"/>
    </source>
</evidence>
<feature type="domain" description="Pyrroline-5-carboxylate reductase dimerisation" evidence="11">
    <location>
        <begin position="158"/>
        <end position="259"/>
    </location>
</feature>
<dbReference type="Pfam" id="PF14748">
    <property type="entry name" value="P5CR_dimer"/>
    <property type="match status" value="1"/>
</dbReference>
<keyword evidence="3 6" id="KW-0521">NADP</keyword>
<comment type="catalytic activity">
    <reaction evidence="6 9">
        <text>L-proline + NADP(+) = (S)-1-pyrroline-5-carboxylate + NADPH + 2 H(+)</text>
        <dbReference type="Rhea" id="RHEA:14109"/>
        <dbReference type="ChEBI" id="CHEBI:15378"/>
        <dbReference type="ChEBI" id="CHEBI:17388"/>
        <dbReference type="ChEBI" id="CHEBI:57783"/>
        <dbReference type="ChEBI" id="CHEBI:58349"/>
        <dbReference type="ChEBI" id="CHEBI:60039"/>
        <dbReference type="EC" id="1.5.1.2"/>
    </reaction>
</comment>
<dbReference type="Gene3D" id="1.10.3730.10">
    <property type="entry name" value="ProC C-terminal domain-like"/>
    <property type="match status" value="1"/>
</dbReference>
<accession>A0A4Q0VZV7</accession>
<evidence type="ECO:0000256" key="8">
    <source>
        <dbReference type="PIRSR" id="PIRSR000193-1"/>
    </source>
</evidence>
<comment type="function">
    <text evidence="5 6">Catalyzes the reduction of 1-pyrroline-5-carboxylate (PCA) to L-proline.</text>
</comment>
<dbReference type="EC" id="1.5.1.2" evidence="6 7"/>
<dbReference type="PANTHER" id="PTHR11645">
    <property type="entry name" value="PYRROLINE-5-CARBOXYLATE REDUCTASE"/>
    <property type="match status" value="1"/>
</dbReference>
<evidence type="ECO:0000256" key="5">
    <source>
        <dbReference type="ARBA" id="ARBA00058118"/>
    </source>
</evidence>
<dbReference type="PIRSF" id="PIRSF000193">
    <property type="entry name" value="Pyrrol-5-carb_rd"/>
    <property type="match status" value="1"/>
</dbReference>
<dbReference type="GO" id="GO:0005737">
    <property type="term" value="C:cytoplasm"/>
    <property type="evidence" value="ECO:0007669"/>
    <property type="project" value="UniProtKB-SubCell"/>
</dbReference>
<dbReference type="FunFam" id="1.10.3730.10:FF:000001">
    <property type="entry name" value="Pyrroline-5-carboxylate reductase"/>
    <property type="match status" value="1"/>
</dbReference>
<evidence type="ECO:0000313" key="12">
    <source>
        <dbReference type="EMBL" id="RXJ04111.1"/>
    </source>
</evidence>
<dbReference type="GO" id="GO:0055129">
    <property type="term" value="P:L-proline biosynthetic process"/>
    <property type="evidence" value="ECO:0007669"/>
    <property type="project" value="UniProtKB-UniRule"/>
</dbReference>
<dbReference type="SUPFAM" id="SSF51735">
    <property type="entry name" value="NAD(P)-binding Rossmann-fold domains"/>
    <property type="match status" value="1"/>
</dbReference>
<dbReference type="InterPro" id="IPR000304">
    <property type="entry name" value="Pyrroline-COOH_reductase"/>
</dbReference>
<dbReference type="PANTHER" id="PTHR11645:SF49">
    <property type="entry name" value="PYRROLINE-5-CARBOXYLATE REDUCTASE 1"/>
    <property type="match status" value="1"/>
</dbReference>
<dbReference type="AlphaFoldDB" id="A0A4Q0VZV7"/>
<dbReference type="InterPro" id="IPR029036">
    <property type="entry name" value="P5CR_dimer"/>
</dbReference>
<evidence type="ECO:0000259" key="10">
    <source>
        <dbReference type="Pfam" id="PF03807"/>
    </source>
</evidence>
<keyword evidence="4 6" id="KW-0560">Oxidoreductase</keyword>
<name>A0A4Q0VZV7_9BACI</name>
<evidence type="ECO:0000256" key="6">
    <source>
        <dbReference type="HAMAP-Rule" id="MF_01925"/>
    </source>
</evidence>
<evidence type="ECO:0000256" key="4">
    <source>
        <dbReference type="ARBA" id="ARBA00023002"/>
    </source>
</evidence>
<reference evidence="12 13" key="1">
    <citation type="journal article" date="2019" name="Int. J. Syst. Evol. Microbiol.">
        <title>Anaerobacillus alkaliphilus sp. nov., a novel alkaliphilic and moderately halophilic bacterium.</title>
        <authorList>
            <person name="Borsodi A.K."/>
            <person name="Aszalos J.M."/>
            <person name="Bihari P."/>
            <person name="Nagy I."/>
            <person name="Schumann P."/>
            <person name="Sproer C."/>
            <person name="Kovacs A.L."/>
            <person name="Boka K."/>
            <person name="Dobosy P."/>
            <person name="Ovari M."/>
            <person name="Szili-Kovacs T."/>
            <person name="Toth E."/>
        </authorList>
    </citation>
    <scope>NUCLEOTIDE SEQUENCE [LARGE SCALE GENOMIC DNA]</scope>
    <source>
        <strain evidence="12 13">B16-10</strain>
    </source>
</reference>
<sequence length="263" mass="28372">MNILMIGAGRMAEAIISGLMKQNNNLRLTVANQTDDVKRLELAKKYNINETSDWRTAVEQSDIIISAAPPSAHEGLFQELSPLINKQLVITVAAGIDTTFMQGHLPEGTPVCWIMPNTAAQLQASISTFVCGHYVTNEHRQIIEMILAAIGDYEELTEEQVHDLTAVTGSAPAFLYLFCEALEKAAVSYGISQEQARKLVTKMVAGSAQMLEAGYPPSDLREQVTTPGGSTAAGVSVLNEGNFTELIGAAVKATNEHARGRKN</sequence>
<keyword evidence="6 9" id="KW-0028">Amino-acid biosynthesis</keyword>
<comment type="similarity">
    <text evidence="1 6 9">Belongs to the pyrroline-5-carboxylate reductase family.</text>
</comment>
<evidence type="ECO:0000256" key="2">
    <source>
        <dbReference type="ARBA" id="ARBA00022650"/>
    </source>
</evidence>
<keyword evidence="6" id="KW-0963">Cytoplasm</keyword>
<dbReference type="OrthoDB" id="9805754at2"/>
<evidence type="ECO:0000256" key="7">
    <source>
        <dbReference type="NCBIfam" id="TIGR00112"/>
    </source>
</evidence>
<dbReference type="HAMAP" id="MF_01925">
    <property type="entry name" value="P5C_reductase"/>
    <property type="match status" value="1"/>
</dbReference>
<dbReference type="RefSeq" id="WP_129076459.1">
    <property type="nucleotide sequence ID" value="NZ_QOUX01000001.1"/>
</dbReference>
<evidence type="ECO:0000259" key="11">
    <source>
        <dbReference type="Pfam" id="PF14748"/>
    </source>
</evidence>
<dbReference type="Proteomes" id="UP000290649">
    <property type="component" value="Unassembled WGS sequence"/>
</dbReference>
<feature type="binding site" evidence="8">
    <location>
        <begin position="67"/>
        <end position="70"/>
    </location>
    <ligand>
        <name>NADP(+)</name>
        <dbReference type="ChEBI" id="CHEBI:58349"/>
    </ligand>
</feature>
<protein>
    <recommendedName>
        <fullName evidence="6 7">Pyrroline-5-carboxylate reductase</fullName>
        <shortName evidence="6">P5C reductase</shortName>
        <shortName evidence="6">P5CR</shortName>
        <ecNumber evidence="6 7">1.5.1.2</ecNumber>
    </recommendedName>
    <alternativeName>
        <fullName evidence="6">PCA reductase</fullName>
    </alternativeName>
</protein>
<keyword evidence="13" id="KW-1185">Reference proteome</keyword>
<comment type="subcellular location">
    <subcellularLocation>
        <location evidence="6">Cytoplasm</location>
    </subcellularLocation>
</comment>
<evidence type="ECO:0000256" key="1">
    <source>
        <dbReference type="ARBA" id="ARBA00005525"/>
    </source>
</evidence>